<organism evidence="1 2">
    <name type="scientific">Raoultella phage Ro1</name>
    <dbReference type="NCBI Taxonomy" id="2053702"/>
    <lineage>
        <taxon>Viruses</taxon>
        <taxon>Duplodnaviria</taxon>
        <taxon>Heunggongvirae</taxon>
        <taxon>Uroviricota</taxon>
        <taxon>Caudoviricetes</taxon>
        <taxon>Vequintavirinae</taxon>
        <taxon>Mydovirus</taxon>
        <taxon>Mydovirus Ro1</taxon>
    </lineage>
</organism>
<keyword evidence="2" id="KW-1185">Reference proteome</keyword>
<gene>
    <name evidence="1" type="ORF">Ro1_00238</name>
</gene>
<evidence type="ECO:0000313" key="1">
    <source>
        <dbReference type="EMBL" id="AUE23443.1"/>
    </source>
</evidence>
<dbReference type="EMBL" id="MG250486">
    <property type="protein sequence ID" value="AUE23443.1"/>
    <property type="molecule type" value="Genomic_DNA"/>
</dbReference>
<proteinExistence type="predicted"/>
<protein>
    <submittedName>
        <fullName evidence="1">Uncharacterized protein</fullName>
    </submittedName>
</protein>
<reference evidence="1 2" key="1">
    <citation type="submission" date="2017-10" db="EMBL/GenBank/DDBJ databases">
        <title>Antibacterial composition for extension of chilled fish shelf life and decreasing of risk of food-borne infections, bacteriophage strains for its preparation.</title>
        <authorList>
            <person name="Zulkarneev E.R."/>
            <person name="Aleshkin A.V."/>
            <person name="Rubalsky O.V."/>
            <person name="Kiseleva I.A."/>
            <person name="Rubalskii E.O."/>
            <person name="Lebedev S.N."/>
        </authorList>
    </citation>
    <scope>NUCLEOTIDE SEQUENCE [LARGE SCALE GENOMIC DNA]</scope>
</reference>
<sequence length="227" mass="26372">MARKLVYGVGVNDAPYVTEPGKRVAGRTVHAKKCPYFVLWKSMLKRCYGKSDPSYLGCIVDTSWHSFMAFKLWVQSQKQHDIWLKELDLPIKEREVKFQLDKDILGNGKLYSPVTCILVPSTLNSVLSYQKENIKELPLGVSWVSSRMKYRAYIMVENKYKNLGYYENPQLAHLAWQKEKCRNIFRLLTGYEKQPYKDGRVIQRFTEVVDGILEDISNLRETTNFGG</sequence>
<name>A0A2H4YH33_9CAUD</name>
<accession>A0A2H4YH33</accession>
<dbReference type="Proteomes" id="UP000241480">
    <property type="component" value="Segment"/>
</dbReference>
<evidence type="ECO:0000313" key="2">
    <source>
        <dbReference type="Proteomes" id="UP000241480"/>
    </source>
</evidence>